<proteinExistence type="predicted"/>
<dbReference type="EMBL" id="JAAMPC010000007">
    <property type="protein sequence ID" value="KAG2302087.1"/>
    <property type="molecule type" value="Genomic_DNA"/>
</dbReference>
<evidence type="ECO:0000313" key="1">
    <source>
        <dbReference type="EMBL" id="KAG2302087.1"/>
    </source>
</evidence>
<organism evidence="1 2">
    <name type="scientific">Brassica carinata</name>
    <name type="common">Ethiopian mustard</name>
    <name type="synonym">Abyssinian cabbage</name>
    <dbReference type="NCBI Taxonomy" id="52824"/>
    <lineage>
        <taxon>Eukaryota</taxon>
        <taxon>Viridiplantae</taxon>
        <taxon>Streptophyta</taxon>
        <taxon>Embryophyta</taxon>
        <taxon>Tracheophyta</taxon>
        <taxon>Spermatophyta</taxon>
        <taxon>Magnoliopsida</taxon>
        <taxon>eudicotyledons</taxon>
        <taxon>Gunneridae</taxon>
        <taxon>Pentapetalae</taxon>
        <taxon>rosids</taxon>
        <taxon>malvids</taxon>
        <taxon>Brassicales</taxon>
        <taxon>Brassicaceae</taxon>
        <taxon>Brassiceae</taxon>
        <taxon>Brassica</taxon>
    </lineage>
</organism>
<comment type="caution">
    <text evidence="1">The sequence shown here is derived from an EMBL/GenBank/DDBJ whole genome shotgun (WGS) entry which is preliminary data.</text>
</comment>
<gene>
    <name evidence="1" type="ORF">Bca52824_030738</name>
</gene>
<name>A0A8X7V4P4_BRACI</name>
<dbReference type="AlphaFoldDB" id="A0A8X7V4P4"/>
<accession>A0A8X7V4P4</accession>
<dbReference type="Proteomes" id="UP000886595">
    <property type="component" value="Unassembled WGS sequence"/>
</dbReference>
<reference evidence="1 2" key="1">
    <citation type="submission" date="2020-02" db="EMBL/GenBank/DDBJ databases">
        <authorList>
            <person name="Ma Q."/>
            <person name="Huang Y."/>
            <person name="Song X."/>
            <person name="Pei D."/>
        </authorList>
    </citation>
    <scope>NUCLEOTIDE SEQUENCE [LARGE SCALE GENOMIC DNA]</scope>
    <source>
        <strain evidence="1">Sxm20200214</strain>
        <tissue evidence="1">Leaf</tissue>
    </source>
</reference>
<keyword evidence="2" id="KW-1185">Reference proteome</keyword>
<sequence>MRDHNVKPCCSKKKNVNPDESTYPFVVKAISQLWVLPSGFALHAHVVKNGFETLGIVATELVMNP</sequence>
<evidence type="ECO:0000313" key="2">
    <source>
        <dbReference type="Proteomes" id="UP000886595"/>
    </source>
</evidence>
<protein>
    <submittedName>
        <fullName evidence="1">Uncharacterized protein</fullName>
    </submittedName>
</protein>